<protein>
    <recommendedName>
        <fullName evidence="2">Nucleoid-associated protein HNQ73_000841</fullName>
    </recommendedName>
</protein>
<comment type="similarity">
    <text evidence="2">Belongs to the YbaB/EbfC family.</text>
</comment>
<dbReference type="EMBL" id="JACHEH010000002">
    <property type="protein sequence ID" value="MBB6167223.1"/>
    <property type="molecule type" value="Genomic_DNA"/>
</dbReference>
<proteinExistence type="inferred from homology"/>
<accession>A0A841KCP6</accession>
<dbReference type="AlphaFoldDB" id="A0A841KCP6"/>
<dbReference type="HAMAP" id="MF_00274">
    <property type="entry name" value="DNA_YbaB_EbfC"/>
    <property type="match status" value="1"/>
</dbReference>
<dbReference type="InterPro" id="IPR036894">
    <property type="entry name" value="YbaB-like_sf"/>
</dbReference>
<dbReference type="InterPro" id="IPR004401">
    <property type="entry name" value="YbaB/EbfC"/>
</dbReference>
<dbReference type="NCBIfam" id="TIGR00103">
    <property type="entry name" value="DNA_YbaB_EbfC"/>
    <property type="match status" value="1"/>
</dbReference>
<dbReference type="PANTHER" id="PTHR33449">
    <property type="entry name" value="NUCLEOID-ASSOCIATED PROTEIN YBAB"/>
    <property type="match status" value="1"/>
</dbReference>
<dbReference type="PANTHER" id="PTHR33449:SF1">
    <property type="entry name" value="NUCLEOID-ASSOCIATED PROTEIN YBAB"/>
    <property type="match status" value="1"/>
</dbReference>
<name>A0A841KCP6_9HYPH</name>
<evidence type="ECO:0000313" key="5">
    <source>
        <dbReference type="Proteomes" id="UP000588017"/>
    </source>
</evidence>
<evidence type="ECO:0000256" key="2">
    <source>
        <dbReference type="HAMAP-Rule" id="MF_00274"/>
    </source>
</evidence>
<dbReference type="Gene3D" id="3.30.1310.10">
    <property type="entry name" value="Nucleoid-associated protein YbaB-like domain"/>
    <property type="match status" value="1"/>
</dbReference>
<comment type="subcellular location">
    <subcellularLocation>
        <location evidence="2">Cytoplasm</location>
        <location evidence="2">Nucleoid</location>
    </subcellularLocation>
</comment>
<keyword evidence="2" id="KW-0963">Cytoplasm</keyword>
<dbReference type="GO" id="GO:0003677">
    <property type="term" value="F:DNA binding"/>
    <property type="evidence" value="ECO:0007669"/>
    <property type="project" value="UniProtKB-UniRule"/>
</dbReference>
<feature type="coiled-coil region" evidence="3">
    <location>
        <begin position="5"/>
        <end position="32"/>
    </location>
</feature>
<comment type="subunit">
    <text evidence="2">Homodimer.</text>
</comment>
<keyword evidence="5" id="KW-1185">Reference proteome</keyword>
<evidence type="ECO:0000256" key="3">
    <source>
        <dbReference type="SAM" id="Coils"/>
    </source>
</evidence>
<dbReference type="GO" id="GO:0005829">
    <property type="term" value="C:cytosol"/>
    <property type="evidence" value="ECO:0007669"/>
    <property type="project" value="TreeGrafter"/>
</dbReference>
<comment type="caution">
    <text evidence="4">The sequence shown here is derived from an EMBL/GenBank/DDBJ whole genome shotgun (WGS) entry which is preliminary data.</text>
</comment>
<gene>
    <name evidence="4" type="ORF">HNQ73_000841</name>
</gene>
<organism evidence="4 5">
    <name type="scientific">Chelatococcus composti</name>
    <dbReference type="NCBI Taxonomy" id="1743235"/>
    <lineage>
        <taxon>Bacteria</taxon>
        <taxon>Pseudomonadati</taxon>
        <taxon>Pseudomonadota</taxon>
        <taxon>Alphaproteobacteria</taxon>
        <taxon>Hyphomicrobiales</taxon>
        <taxon>Chelatococcaceae</taxon>
        <taxon>Chelatococcus</taxon>
    </lineage>
</organism>
<dbReference type="Pfam" id="PF02575">
    <property type="entry name" value="YbaB_DNA_bd"/>
    <property type="match status" value="1"/>
</dbReference>
<dbReference type="SUPFAM" id="SSF82607">
    <property type="entry name" value="YbaB-like"/>
    <property type="match status" value="1"/>
</dbReference>
<comment type="function">
    <text evidence="2">Binds to DNA and alters its conformation. May be involved in regulation of gene expression, nucleoid organization and DNA protection.</text>
</comment>
<evidence type="ECO:0000256" key="1">
    <source>
        <dbReference type="ARBA" id="ARBA00023125"/>
    </source>
</evidence>
<keyword evidence="1 2" id="KW-0238">DNA-binding</keyword>
<dbReference type="Proteomes" id="UP000588017">
    <property type="component" value="Unassembled WGS sequence"/>
</dbReference>
<keyword evidence="3" id="KW-0175">Coiled coil</keyword>
<sequence>MMKDLMGLMKQAQAMQQKLADMQAELGNLEVEGTAGGGVVTVRMTAKGEVRGVSIDPNLMKAEEKEILEDLLVAACNDARQKGERLAQERMAELTKGLPLPPGLKLPF</sequence>
<dbReference type="GO" id="GO:0043590">
    <property type="term" value="C:bacterial nucleoid"/>
    <property type="evidence" value="ECO:0007669"/>
    <property type="project" value="UniProtKB-UniRule"/>
</dbReference>
<evidence type="ECO:0000313" key="4">
    <source>
        <dbReference type="EMBL" id="MBB6167223.1"/>
    </source>
</evidence>
<dbReference type="PIRSF" id="PIRSF004555">
    <property type="entry name" value="UCP004555"/>
    <property type="match status" value="1"/>
</dbReference>
<reference evidence="4 5" key="1">
    <citation type="submission" date="2020-08" db="EMBL/GenBank/DDBJ databases">
        <title>Genomic Encyclopedia of Type Strains, Phase IV (KMG-IV): sequencing the most valuable type-strain genomes for metagenomic binning, comparative biology and taxonomic classification.</title>
        <authorList>
            <person name="Goeker M."/>
        </authorList>
    </citation>
    <scope>NUCLEOTIDE SEQUENCE [LARGE SCALE GENOMIC DNA]</scope>
    <source>
        <strain evidence="4 5">DSM 101465</strain>
    </source>
</reference>